<feature type="binding site" evidence="8">
    <location>
        <position position="63"/>
    </location>
    <ligand>
        <name>Zn(2+)</name>
        <dbReference type="ChEBI" id="CHEBI:29105"/>
    </ligand>
</feature>
<dbReference type="GO" id="GO:0004526">
    <property type="term" value="F:ribonuclease P activity"/>
    <property type="evidence" value="ECO:0007669"/>
    <property type="project" value="UniProtKB-UniRule"/>
</dbReference>
<keyword evidence="3 8" id="KW-0540">Nuclease</keyword>
<protein>
    <recommendedName>
        <fullName evidence="8">Ribonuclease P protein component 4</fullName>
        <shortName evidence="8">RNase P component 4</shortName>
        <ecNumber evidence="8">3.1.26.5</ecNumber>
    </recommendedName>
    <alternativeName>
        <fullName evidence="8">Rpp21</fullName>
    </alternativeName>
</protein>
<dbReference type="GO" id="GO:0005737">
    <property type="term" value="C:cytoplasm"/>
    <property type="evidence" value="ECO:0007669"/>
    <property type="project" value="UniProtKB-SubCell"/>
</dbReference>
<evidence type="ECO:0000313" key="10">
    <source>
        <dbReference type="EMBL" id="HGQ74014.1"/>
    </source>
</evidence>
<comment type="cofactor">
    <cofactor evidence="8">
        <name>Zn(2+)</name>
        <dbReference type="ChEBI" id="CHEBI:29105"/>
    </cofactor>
    <text evidence="8">Binds 1 zinc ion per subunit.</text>
</comment>
<comment type="subunit">
    <text evidence="8">Consists of a catalytic RNA component and at least 4-5 protein subunits.</text>
</comment>
<dbReference type="EMBL" id="DTBE01000108">
    <property type="protein sequence ID" value="HGQ59909.1"/>
    <property type="molecule type" value="Genomic_DNA"/>
</dbReference>
<evidence type="ECO:0000256" key="6">
    <source>
        <dbReference type="ARBA" id="ARBA00022801"/>
    </source>
</evidence>
<organism evidence="10">
    <name type="scientific">Staphylothermus marinus</name>
    <dbReference type="NCBI Taxonomy" id="2280"/>
    <lineage>
        <taxon>Archaea</taxon>
        <taxon>Thermoproteota</taxon>
        <taxon>Thermoprotei</taxon>
        <taxon>Desulfurococcales</taxon>
        <taxon>Desulfurococcaceae</taxon>
        <taxon>Staphylothermus</taxon>
    </lineage>
</organism>
<dbReference type="InterPro" id="IPR007175">
    <property type="entry name" value="Rpr2/Snm1/Rpp21"/>
</dbReference>
<dbReference type="Gene3D" id="6.20.50.20">
    <property type="match status" value="1"/>
</dbReference>
<reference evidence="10" key="1">
    <citation type="journal article" date="2020" name="mSystems">
        <title>Genome- and Community-Level Interaction Insights into Carbon Utilization and Element Cycling Functions of Hydrothermarchaeota in Hydrothermal Sediment.</title>
        <authorList>
            <person name="Zhou Z."/>
            <person name="Liu Y."/>
            <person name="Xu W."/>
            <person name="Pan J."/>
            <person name="Luo Z.H."/>
            <person name="Li M."/>
        </authorList>
    </citation>
    <scope>NUCLEOTIDE SEQUENCE [LARGE SCALE GENOMIC DNA]</scope>
    <source>
        <strain evidence="9">SpSt-638</strain>
        <strain evidence="10">SpSt-648</strain>
    </source>
</reference>
<evidence type="ECO:0000256" key="3">
    <source>
        <dbReference type="ARBA" id="ARBA00022722"/>
    </source>
</evidence>
<keyword evidence="7 8" id="KW-0862">Zinc</keyword>
<dbReference type="GO" id="GO:0001682">
    <property type="term" value="P:tRNA 5'-leader removal"/>
    <property type="evidence" value="ECO:0007669"/>
    <property type="project" value="UniProtKB-UniRule"/>
</dbReference>
<feature type="binding site" evidence="8">
    <location>
        <position position="93"/>
    </location>
    <ligand>
        <name>Zn(2+)</name>
        <dbReference type="ChEBI" id="CHEBI:29105"/>
    </ligand>
</feature>
<feature type="binding site" evidence="8">
    <location>
        <position position="96"/>
    </location>
    <ligand>
        <name>Zn(2+)</name>
        <dbReference type="ChEBI" id="CHEBI:29105"/>
    </ligand>
</feature>
<feature type="binding site" evidence="8">
    <location>
        <position position="66"/>
    </location>
    <ligand>
        <name>Zn(2+)</name>
        <dbReference type="ChEBI" id="CHEBI:29105"/>
    </ligand>
</feature>
<evidence type="ECO:0000256" key="5">
    <source>
        <dbReference type="ARBA" id="ARBA00022759"/>
    </source>
</evidence>
<comment type="function">
    <text evidence="8">Part of ribonuclease P, a protein complex that generates mature tRNA molecules by cleaving their 5'-ends.</text>
</comment>
<keyword evidence="4 8" id="KW-0479">Metal-binding</keyword>
<comment type="similarity">
    <text evidence="8">Belongs to the eukaryotic/archaeal RNase P protein component 4 family.</text>
</comment>
<name>A0A7C4NVD3_STAMA</name>
<comment type="caution">
    <text evidence="10">The sequence shown here is derived from an EMBL/GenBank/DDBJ whole genome shotgun (WGS) entry which is preliminary data.</text>
</comment>
<dbReference type="Gene3D" id="1.20.5.420">
    <property type="entry name" value="Immunoglobulin FC, subunit C"/>
    <property type="match status" value="1"/>
</dbReference>
<proteinExistence type="inferred from homology"/>
<evidence type="ECO:0000256" key="1">
    <source>
        <dbReference type="ARBA" id="ARBA00022490"/>
    </source>
</evidence>
<dbReference type="PIRSF" id="PIRSF004878">
    <property type="entry name" value="RNase_P_4"/>
    <property type="match status" value="1"/>
</dbReference>
<evidence type="ECO:0000256" key="7">
    <source>
        <dbReference type="ARBA" id="ARBA00022833"/>
    </source>
</evidence>
<keyword evidence="5 8" id="KW-0255">Endonuclease</keyword>
<comment type="catalytic activity">
    <reaction evidence="8">
        <text>Endonucleolytic cleavage of RNA, removing 5'-extranucleotides from tRNA precursor.</text>
        <dbReference type="EC" id="3.1.26.5"/>
    </reaction>
</comment>
<dbReference type="PANTHER" id="PTHR14742:SF0">
    <property type="entry name" value="RIBONUCLEASE P PROTEIN SUBUNIT P21"/>
    <property type="match status" value="1"/>
</dbReference>
<gene>
    <name evidence="8" type="primary">rnp4</name>
    <name evidence="9" type="ORF">ENU09_04280</name>
    <name evidence="10" type="ORF">ENU20_02935</name>
</gene>
<sequence length="108" mass="12957">MLKLRSSVIRDLANQRITYLYNLAVIETRKGRFDLARRYINIIIRISSKAQVRPYKYIRRGYCRKCKIPLIPGLTSRVRIRSEKKSSRVVVTCLLCGWRRRYMIKLKH</sequence>
<dbReference type="GO" id="GO:0030677">
    <property type="term" value="C:ribonuclease P complex"/>
    <property type="evidence" value="ECO:0007669"/>
    <property type="project" value="UniProtKB-UniRule"/>
</dbReference>
<dbReference type="Pfam" id="PF04032">
    <property type="entry name" value="Rpr2"/>
    <property type="match status" value="1"/>
</dbReference>
<dbReference type="GO" id="GO:0008270">
    <property type="term" value="F:zinc ion binding"/>
    <property type="evidence" value="ECO:0007669"/>
    <property type="project" value="UniProtKB-UniRule"/>
</dbReference>
<dbReference type="PANTHER" id="PTHR14742">
    <property type="entry name" value="RIBONUCLEASE P SUBUNIT P21"/>
    <property type="match status" value="1"/>
</dbReference>
<dbReference type="EMBL" id="DTBP01000018">
    <property type="protein sequence ID" value="HGQ74014.1"/>
    <property type="molecule type" value="Genomic_DNA"/>
</dbReference>
<comment type="subcellular location">
    <subcellularLocation>
        <location evidence="8">Cytoplasm</location>
    </subcellularLocation>
</comment>
<evidence type="ECO:0000256" key="2">
    <source>
        <dbReference type="ARBA" id="ARBA00022694"/>
    </source>
</evidence>
<keyword evidence="6 8" id="KW-0378">Hydrolase</keyword>
<dbReference type="HAMAP" id="MF_00757">
    <property type="entry name" value="RNase_P_4"/>
    <property type="match status" value="1"/>
</dbReference>
<evidence type="ECO:0000313" key="9">
    <source>
        <dbReference type="EMBL" id="HGQ59909.1"/>
    </source>
</evidence>
<keyword evidence="2 8" id="KW-0819">tRNA processing</keyword>
<accession>A0A7C4NVD3</accession>
<keyword evidence="1 8" id="KW-0963">Cytoplasm</keyword>
<dbReference type="EC" id="3.1.26.5" evidence="8"/>
<dbReference type="AlphaFoldDB" id="A0A7C4NVD3"/>
<dbReference type="InterPro" id="IPR016432">
    <property type="entry name" value="RNP4"/>
</dbReference>
<evidence type="ECO:0000256" key="4">
    <source>
        <dbReference type="ARBA" id="ARBA00022723"/>
    </source>
</evidence>
<evidence type="ECO:0000256" key="8">
    <source>
        <dbReference type="HAMAP-Rule" id="MF_00757"/>
    </source>
</evidence>